<name>A0A849VEV1_9GAMM</name>
<dbReference type="PANTHER" id="PTHR44688">
    <property type="entry name" value="DNA-BINDING TRANSCRIPTIONAL ACTIVATOR DEVR_DOSR"/>
    <property type="match status" value="1"/>
</dbReference>
<sequence>MELTMKKLNEIDFYGPFESSSVLNEVIAKFEAVEQGIELTNTLSDIALSSGYECLAFIDYAPMSTATYQKHLYGKYGADVECYLDSEEIYKYCRNGFRLTSLESLLAERSDIEQLYVLPLRGVYGIVGALVFNIPKDFLEYKGIELIDWFWTILSPYLLQAAIRCRTDKINITKRERDCLMWACEGKTSWEISQILGVSERTVNFHLSNCIEKTNSANRQQAIVKCIVKNLI</sequence>
<dbReference type="AlphaFoldDB" id="A0A849VEV1"/>
<keyword evidence="3" id="KW-0804">Transcription</keyword>
<evidence type="ECO:0000259" key="4">
    <source>
        <dbReference type="PROSITE" id="PS50043"/>
    </source>
</evidence>
<dbReference type="InterPro" id="IPR036388">
    <property type="entry name" value="WH-like_DNA-bd_sf"/>
</dbReference>
<dbReference type="Pfam" id="PF00196">
    <property type="entry name" value="GerE"/>
    <property type="match status" value="1"/>
</dbReference>
<feature type="domain" description="HTH luxR-type" evidence="4">
    <location>
        <begin position="165"/>
        <end position="230"/>
    </location>
</feature>
<accession>A0A849VEV1</accession>
<dbReference type="EMBL" id="JABBPG010000004">
    <property type="protein sequence ID" value="NOU51330.1"/>
    <property type="molecule type" value="Genomic_DNA"/>
</dbReference>
<dbReference type="GO" id="GO:0003677">
    <property type="term" value="F:DNA binding"/>
    <property type="evidence" value="ECO:0007669"/>
    <property type="project" value="UniProtKB-KW"/>
</dbReference>
<dbReference type="PROSITE" id="PS50043">
    <property type="entry name" value="HTH_LUXR_2"/>
    <property type="match status" value="1"/>
</dbReference>
<dbReference type="Gene3D" id="1.10.10.10">
    <property type="entry name" value="Winged helix-like DNA-binding domain superfamily/Winged helix DNA-binding domain"/>
    <property type="match status" value="1"/>
</dbReference>
<evidence type="ECO:0000256" key="3">
    <source>
        <dbReference type="ARBA" id="ARBA00023163"/>
    </source>
</evidence>
<keyword evidence="2" id="KW-0238">DNA-binding</keyword>
<dbReference type="InterPro" id="IPR000792">
    <property type="entry name" value="Tscrpt_reg_LuxR_C"/>
</dbReference>
<evidence type="ECO:0000256" key="1">
    <source>
        <dbReference type="ARBA" id="ARBA00023015"/>
    </source>
</evidence>
<dbReference type="CDD" id="cd06170">
    <property type="entry name" value="LuxR_C_like"/>
    <property type="match status" value="1"/>
</dbReference>
<dbReference type="PANTHER" id="PTHR44688:SF16">
    <property type="entry name" value="DNA-BINDING TRANSCRIPTIONAL ACTIVATOR DEVR_DOSR"/>
    <property type="match status" value="1"/>
</dbReference>
<dbReference type="SUPFAM" id="SSF46894">
    <property type="entry name" value="C-terminal effector domain of the bipartite response regulators"/>
    <property type="match status" value="1"/>
</dbReference>
<dbReference type="SMART" id="SM00421">
    <property type="entry name" value="HTH_LUXR"/>
    <property type="match status" value="1"/>
</dbReference>
<organism evidence="5 6">
    <name type="scientific">Pseudoalteromonas caenipelagi</name>
    <dbReference type="NCBI Taxonomy" id="2726988"/>
    <lineage>
        <taxon>Bacteria</taxon>
        <taxon>Pseudomonadati</taxon>
        <taxon>Pseudomonadota</taxon>
        <taxon>Gammaproteobacteria</taxon>
        <taxon>Alteromonadales</taxon>
        <taxon>Pseudoalteromonadaceae</taxon>
        <taxon>Pseudoalteromonas</taxon>
    </lineage>
</organism>
<evidence type="ECO:0000256" key="2">
    <source>
        <dbReference type="ARBA" id="ARBA00023125"/>
    </source>
</evidence>
<evidence type="ECO:0000313" key="6">
    <source>
        <dbReference type="Proteomes" id="UP000586305"/>
    </source>
</evidence>
<dbReference type="InterPro" id="IPR016032">
    <property type="entry name" value="Sig_transdc_resp-reg_C-effctor"/>
</dbReference>
<protein>
    <submittedName>
        <fullName evidence="5">Helix-turn-helix domain-containing protein</fullName>
    </submittedName>
</protein>
<evidence type="ECO:0000313" key="5">
    <source>
        <dbReference type="EMBL" id="NOU51330.1"/>
    </source>
</evidence>
<proteinExistence type="predicted"/>
<dbReference type="Proteomes" id="UP000586305">
    <property type="component" value="Unassembled WGS sequence"/>
</dbReference>
<keyword evidence="6" id="KW-1185">Reference proteome</keyword>
<keyword evidence="1" id="KW-0805">Transcription regulation</keyword>
<reference evidence="5 6" key="1">
    <citation type="submission" date="2020-04" db="EMBL/GenBank/DDBJ databases">
        <title>Pseudoalteromonas caenipelagi sp. nov., isolated from a tidal flat.</title>
        <authorList>
            <person name="Park S."/>
            <person name="Yoon J.-H."/>
        </authorList>
    </citation>
    <scope>NUCLEOTIDE SEQUENCE [LARGE SCALE GENOMIC DNA]</scope>
    <source>
        <strain evidence="5 6">JBTF-M23</strain>
    </source>
</reference>
<dbReference type="GO" id="GO:0006355">
    <property type="term" value="P:regulation of DNA-templated transcription"/>
    <property type="evidence" value="ECO:0007669"/>
    <property type="project" value="InterPro"/>
</dbReference>
<dbReference type="PRINTS" id="PR00038">
    <property type="entry name" value="HTHLUXR"/>
</dbReference>
<gene>
    <name evidence="5" type="ORF">HG263_12405</name>
</gene>
<comment type="caution">
    <text evidence="5">The sequence shown here is derived from an EMBL/GenBank/DDBJ whole genome shotgun (WGS) entry which is preliminary data.</text>
</comment>